<dbReference type="InterPro" id="IPR001533">
    <property type="entry name" value="Pterin_deHydtase"/>
</dbReference>
<evidence type="ECO:0000256" key="1">
    <source>
        <dbReference type="ARBA" id="ARBA00001554"/>
    </source>
</evidence>
<organism evidence="5 6">
    <name type="scientific">Mariniflexile fucanivorans</name>
    <dbReference type="NCBI Taxonomy" id="264023"/>
    <lineage>
        <taxon>Bacteria</taxon>
        <taxon>Pseudomonadati</taxon>
        <taxon>Bacteroidota</taxon>
        <taxon>Flavobacteriia</taxon>
        <taxon>Flavobacteriales</taxon>
        <taxon>Flavobacteriaceae</taxon>
        <taxon>Mariniflexile</taxon>
    </lineage>
</organism>
<dbReference type="Pfam" id="PF01329">
    <property type="entry name" value="Pterin_4a"/>
    <property type="match status" value="1"/>
</dbReference>
<evidence type="ECO:0000256" key="4">
    <source>
        <dbReference type="HAMAP-Rule" id="MF_00434"/>
    </source>
</evidence>
<proteinExistence type="inferred from homology"/>
<evidence type="ECO:0000313" key="5">
    <source>
        <dbReference type="EMBL" id="TCL64882.1"/>
    </source>
</evidence>
<protein>
    <recommendedName>
        <fullName evidence="4">Putative pterin-4-alpha-carbinolamine dehydratase</fullName>
        <shortName evidence="4">PHS</shortName>
        <ecNumber evidence="4">4.2.1.96</ecNumber>
    </recommendedName>
    <alternativeName>
        <fullName evidence="4">4-alpha-hydroxy-tetrahydropterin dehydratase</fullName>
    </alternativeName>
    <alternativeName>
        <fullName evidence="4">Pterin carbinolamine dehydratase</fullName>
        <shortName evidence="4">PCD</shortName>
    </alternativeName>
</protein>
<dbReference type="GO" id="GO:0006729">
    <property type="term" value="P:tetrahydrobiopterin biosynthetic process"/>
    <property type="evidence" value="ECO:0007669"/>
    <property type="project" value="InterPro"/>
</dbReference>
<dbReference type="EC" id="4.2.1.96" evidence="4"/>
<dbReference type="EMBL" id="SLUP01000006">
    <property type="protein sequence ID" value="TCL64882.1"/>
    <property type="molecule type" value="Genomic_DNA"/>
</dbReference>
<evidence type="ECO:0000256" key="3">
    <source>
        <dbReference type="ARBA" id="ARBA00023239"/>
    </source>
</evidence>
<dbReference type="AlphaFoldDB" id="A0A4R1RH01"/>
<keyword evidence="6" id="KW-1185">Reference proteome</keyword>
<dbReference type="PANTHER" id="PTHR12599:SF0">
    <property type="entry name" value="PTERIN-4-ALPHA-CARBINOLAMINE DEHYDRATASE"/>
    <property type="match status" value="1"/>
</dbReference>
<dbReference type="GO" id="GO:0008124">
    <property type="term" value="F:4-alpha-hydroxytetrahydrobiopterin dehydratase activity"/>
    <property type="evidence" value="ECO:0007669"/>
    <property type="project" value="UniProtKB-UniRule"/>
</dbReference>
<gene>
    <name evidence="5" type="ORF">EV196_10670</name>
</gene>
<comment type="catalytic activity">
    <reaction evidence="1 4">
        <text>(4aS,6R)-4a-hydroxy-L-erythro-5,6,7,8-tetrahydrobiopterin = (6R)-L-erythro-6,7-dihydrobiopterin + H2O</text>
        <dbReference type="Rhea" id="RHEA:11920"/>
        <dbReference type="ChEBI" id="CHEBI:15377"/>
        <dbReference type="ChEBI" id="CHEBI:15642"/>
        <dbReference type="ChEBI" id="CHEBI:43120"/>
        <dbReference type="EC" id="4.2.1.96"/>
    </reaction>
</comment>
<dbReference type="RefSeq" id="WP_132218162.1">
    <property type="nucleotide sequence ID" value="NZ_OX156936.1"/>
</dbReference>
<keyword evidence="3 4" id="KW-0456">Lyase</keyword>
<accession>A0A4R1RH01</accession>
<dbReference type="Proteomes" id="UP000295455">
    <property type="component" value="Unassembled WGS sequence"/>
</dbReference>
<dbReference type="PANTHER" id="PTHR12599">
    <property type="entry name" value="PTERIN-4-ALPHA-CARBINOLAMINE DEHYDRATASE"/>
    <property type="match status" value="1"/>
</dbReference>
<comment type="caution">
    <text evidence="5">The sequence shown here is derived from an EMBL/GenBank/DDBJ whole genome shotgun (WGS) entry which is preliminary data.</text>
</comment>
<dbReference type="HAMAP" id="MF_00434">
    <property type="entry name" value="Pterin_4_alpha"/>
    <property type="match status" value="1"/>
</dbReference>
<dbReference type="OrthoDB" id="9794987at2"/>
<dbReference type="SUPFAM" id="SSF55248">
    <property type="entry name" value="PCD-like"/>
    <property type="match status" value="1"/>
</dbReference>
<name>A0A4R1RH01_9FLAO</name>
<evidence type="ECO:0000256" key="2">
    <source>
        <dbReference type="ARBA" id="ARBA00006472"/>
    </source>
</evidence>
<reference evidence="5 6" key="1">
    <citation type="submission" date="2019-03" db="EMBL/GenBank/DDBJ databases">
        <title>Genomic Encyclopedia of Type Strains, Phase IV (KMG-IV): sequencing the most valuable type-strain genomes for metagenomic binning, comparative biology and taxonomic classification.</title>
        <authorList>
            <person name="Goeker M."/>
        </authorList>
    </citation>
    <scope>NUCLEOTIDE SEQUENCE [LARGE SCALE GENOMIC DNA]</scope>
    <source>
        <strain evidence="5 6">DSM 18792</strain>
    </source>
</reference>
<dbReference type="NCBIfam" id="NF002017">
    <property type="entry name" value="PRK00823.1-2"/>
    <property type="match status" value="1"/>
</dbReference>
<comment type="similarity">
    <text evidence="2 4">Belongs to the pterin-4-alpha-carbinolamine dehydratase family.</text>
</comment>
<dbReference type="Gene3D" id="3.30.1360.20">
    <property type="entry name" value="Transcriptional coactivator/pterin dehydratase"/>
    <property type="match status" value="1"/>
</dbReference>
<dbReference type="NCBIfam" id="NF002018">
    <property type="entry name" value="PRK00823.1-3"/>
    <property type="match status" value="1"/>
</dbReference>
<dbReference type="InterPro" id="IPR036428">
    <property type="entry name" value="PCD_sf"/>
</dbReference>
<sequence>MSKLTAEDIEKRLLSLPEWDYYDDAIHAEFEFENFKDCFSAMSRIAFECEALNHHPDWSNVYNVLNISLTTHSAHGVTEKDFKLAKAIEAIVVPEDED</sequence>
<evidence type="ECO:0000313" key="6">
    <source>
        <dbReference type="Proteomes" id="UP000295455"/>
    </source>
</evidence>